<accession>A0A6A6MUY7</accession>
<protein>
    <submittedName>
        <fullName evidence="1">Uncharacterized protein</fullName>
    </submittedName>
</protein>
<gene>
    <name evidence="1" type="ORF">GH714_041081</name>
</gene>
<dbReference type="PANTHER" id="PTHR21654">
    <property type="entry name" value="FI21293P1"/>
    <property type="match status" value="1"/>
</dbReference>
<dbReference type="Proteomes" id="UP000467840">
    <property type="component" value="Chromosome 15"/>
</dbReference>
<dbReference type="AlphaFoldDB" id="A0A6A6MUY7"/>
<evidence type="ECO:0000313" key="2">
    <source>
        <dbReference type="Proteomes" id="UP000467840"/>
    </source>
</evidence>
<keyword evidence="2" id="KW-1185">Reference proteome</keyword>
<comment type="caution">
    <text evidence="1">The sequence shown here is derived from an EMBL/GenBank/DDBJ whole genome shotgun (WGS) entry which is preliminary data.</text>
</comment>
<sequence>MLKEFFRQQQRMEMQWREMMERRAHEQQLFEQEWRESMEKIERERLMIEQNWREREEQRRIREESRAERRDALLTTLLSKLVHENDIDGLVQRNSCVAVKLEKLYVLMFTALGTCT</sequence>
<dbReference type="EMBL" id="JAAGAX010000005">
    <property type="protein sequence ID" value="KAF2316106.1"/>
    <property type="molecule type" value="Genomic_DNA"/>
</dbReference>
<proteinExistence type="predicted"/>
<organism evidence="1 2">
    <name type="scientific">Hevea brasiliensis</name>
    <name type="common">Para rubber tree</name>
    <name type="synonym">Siphonia brasiliensis</name>
    <dbReference type="NCBI Taxonomy" id="3981"/>
    <lineage>
        <taxon>Eukaryota</taxon>
        <taxon>Viridiplantae</taxon>
        <taxon>Streptophyta</taxon>
        <taxon>Embryophyta</taxon>
        <taxon>Tracheophyta</taxon>
        <taxon>Spermatophyta</taxon>
        <taxon>Magnoliopsida</taxon>
        <taxon>eudicotyledons</taxon>
        <taxon>Gunneridae</taxon>
        <taxon>Pentapetalae</taxon>
        <taxon>rosids</taxon>
        <taxon>fabids</taxon>
        <taxon>Malpighiales</taxon>
        <taxon>Euphorbiaceae</taxon>
        <taxon>Crotonoideae</taxon>
        <taxon>Micrandreae</taxon>
        <taxon>Hevea</taxon>
    </lineage>
</organism>
<dbReference type="PANTHER" id="PTHR21654:SF84">
    <property type="entry name" value="SI:DKEY-66I24.7"/>
    <property type="match status" value="1"/>
</dbReference>
<evidence type="ECO:0000313" key="1">
    <source>
        <dbReference type="EMBL" id="KAF2316106.1"/>
    </source>
</evidence>
<name>A0A6A6MUY7_HEVBR</name>
<reference evidence="1 2" key="1">
    <citation type="journal article" date="2020" name="Mol. Plant">
        <title>The Chromosome-Based Rubber Tree Genome Provides New Insights into Spurge Genome Evolution and Rubber Biosynthesis.</title>
        <authorList>
            <person name="Liu J."/>
            <person name="Shi C."/>
            <person name="Shi C.C."/>
            <person name="Li W."/>
            <person name="Zhang Q.J."/>
            <person name="Zhang Y."/>
            <person name="Li K."/>
            <person name="Lu H.F."/>
            <person name="Shi C."/>
            <person name="Zhu S.T."/>
            <person name="Xiao Z.Y."/>
            <person name="Nan H."/>
            <person name="Yue Y."/>
            <person name="Zhu X.G."/>
            <person name="Wu Y."/>
            <person name="Hong X.N."/>
            <person name="Fan G.Y."/>
            <person name="Tong Y."/>
            <person name="Zhang D."/>
            <person name="Mao C.L."/>
            <person name="Liu Y.L."/>
            <person name="Hao S.J."/>
            <person name="Liu W.Q."/>
            <person name="Lv M.Q."/>
            <person name="Zhang H.B."/>
            <person name="Liu Y."/>
            <person name="Hu-Tang G.R."/>
            <person name="Wang J.P."/>
            <person name="Wang J.H."/>
            <person name="Sun Y.H."/>
            <person name="Ni S.B."/>
            <person name="Chen W.B."/>
            <person name="Zhang X.C."/>
            <person name="Jiao Y.N."/>
            <person name="Eichler E.E."/>
            <person name="Li G.H."/>
            <person name="Liu X."/>
            <person name="Gao L.Z."/>
        </authorList>
    </citation>
    <scope>NUCLEOTIDE SEQUENCE [LARGE SCALE GENOMIC DNA]</scope>
    <source>
        <strain evidence="2">cv. GT1</strain>
        <tissue evidence="1">Leaf</tissue>
    </source>
</reference>